<dbReference type="Proteomes" id="UP000315295">
    <property type="component" value="Unassembled WGS sequence"/>
</dbReference>
<evidence type="ECO:0000313" key="2">
    <source>
        <dbReference type="Proteomes" id="UP000315295"/>
    </source>
</evidence>
<organism evidence="1 2">
    <name type="scientific">Malus baccata</name>
    <name type="common">Siberian crab apple</name>
    <name type="synonym">Pyrus baccata</name>
    <dbReference type="NCBI Taxonomy" id="106549"/>
    <lineage>
        <taxon>Eukaryota</taxon>
        <taxon>Viridiplantae</taxon>
        <taxon>Streptophyta</taxon>
        <taxon>Embryophyta</taxon>
        <taxon>Tracheophyta</taxon>
        <taxon>Spermatophyta</taxon>
        <taxon>Magnoliopsida</taxon>
        <taxon>eudicotyledons</taxon>
        <taxon>Gunneridae</taxon>
        <taxon>Pentapetalae</taxon>
        <taxon>rosids</taxon>
        <taxon>fabids</taxon>
        <taxon>Rosales</taxon>
        <taxon>Rosaceae</taxon>
        <taxon>Amygdaloideae</taxon>
        <taxon>Maleae</taxon>
        <taxon>Malus</taxon>
    </lineage>
</organism>
<sequence length="111" mass="12268">MHRFPAGAIIRTTPDSIDSDYPALPEAFVNSLLGSIVVEVAWMVECARKKLKQEPATPLFEYPPGVNSFPRDFGIPSRKDTLCLSQPNQMGRDQSGQEIEDDHLAIALIIS</sequence>
<name>A0A540LEV3_MALBA</name>
<dbReference type="AlphaFoldDB" id="A0A540LEV3"/>
<dbReference type="EMBL" id="VIEB01000614">
    <property type="protein sequence ID" value="TQD84984.1"/>
    <property type="molecule type" value="Genomic_DNA"/>
</dbReference>
<gene>
    <name evidence="1" type="ORF">C1H46_029500</name>
</gene>
<evidence type="ECO:0000313" key="1">
    <source>
        <dbReference type="EMBL" id="TQD84984.1"/>
    </source>
</evidence>
<protein>
    <submittedName>
        <fullName evidence="1">Uncharacterized protein</fullName>
    </submittedName>
</protein>
<reference evidence="1 2" key="1">
    <citation type="journal article" date="2019" name="G3 (Bethesda)">
        <title>Sequencing of a Wild Apple (Malus baccata) Genome Unravels the Differences Between Cultivated and Wild Apple Species Regarding Disease Resistance and Cold Tolerance.</title>
        <authorList>
            <person name="Chen X."/>
        </authorList>
    </citation>
    <scope>NUCLEOTIDE SEQUENCE [LARGE SCALE GENOMIC DNA]</scope>
    <source>
        <strain evidence="2">cv. Shandingzi</strain>
        <tissue evidence="1">Leaves</tissue>
    </source>
</reference>
<keyword evidence="2" id="KW-1185">Reference proteome</keyword>
<proteinExistence type="predicted"/>
<accession>A0A540LEV3</accession>
<comment type="caution">
    <text evidence="1">The sequence shown here is derived from an EMBL/GenBank/DDBJ whole genome shotgun (WGS) entry which is preliminary data.</text>
</comment>